<gene>
    <name evidence="2" type="ORF">MOF03_06625</name>
</gene>
<protein>
    <submittedName>
        <fullName evidence="2">Sigma-X negative effector</fullName>
    </submittedName>
</protein>
<dbReference type="Proteomes" id="UP001073053">
    <property type="component" value="Unassembled WGS sequence"/>
</dbReference>
<name>A0A9Q4EIL3_9BACI</name>
<evidence type="ECO:0000313" key="3">
    <source>
        <dbReference type="Proteomes" id="UP001073053"/>
    </source>
</evidence>
<keyword evidence="1" id="KW-0812">Transmembrane</keyword>
<evidence type="ECO:0000313" key="2">
    <source>
        <dbReference type="EMBL" id="MCY9184332.1"/>
    </source>
</evidence>
<dbReference type="EMBL" id="JALAWA010000003">
    <property type="protein sequence ID" value="MCY9184332.1"/>
    <property type="molecule type" value="Genomic_DNA"/>
</dbReference>
<sequence length="369" mass="41113">MMKSDWNEEQIKELLSQLPAVKDHRSPQDIYKRLSMAKSKKKSAVRWIGPACATAVAVYIAFIISPHFFDQAQPQQKEASQENAITKTETADSKKAALSLDQSSLVVPEKEQNNYTTVAIADAETSTIIPVSIKKTKSNQTIQEVLFESDQLDILDHAITIPSFMDEVEVKENQNHKELNIQVDQPIEAFSVKDDAILKKLLKESLKWSPYEKIKIFSSEQKKDGASIGSNGTFTEIPIPKQSNRAYSLYQNEQGQDFLVPTERTFNTVKEAIKEMESSNQTNTAPLIQAGAVKSVTEKQNHLYIHFSKHSGVEDSIAGILMLEGLLLTAKEFGFTEVTFAETGTKKIGRYDVTEAIPVPAAPNPISLH</sequence>
<evidence type="ECO:0000256" key="1">
    <source>
        <dbReference type="SAM" id="Phobius"/>
    </source>
</evidence>
<dbReference type="RefSeq" id="WP_024121897.1">
    <property type="nucleotide sequence ID" value="NZ_ASJT01000065.1"/>
</dbReference>
<proteinExistence type="predicted"/>
<accession>A0A9Q4EIL3</accession>
<dbReference type="AlphaFoldDB" id="A0A9Q4EIL3"/>
<feature type="transmembrane region" description="Helical" evidence="1">
    <location>
        <begin position="44"/>
        <end position="69"/>
    </location>
</feature>
<keyword evidence="1" id="KW-1133">Transmembrane helix</keyword>
<organism evidence="2 3">
    <name type="scientific">Bacillus halotolerans</name>
    <dbReference type="NCBI Taxonomy" id="260554"/>
    <lineage>
        <taxon>Bacteria</taxon>
        <taxon>Bacillati</taxon>
        <taxon>Bacillota</taxon>
        <taxon>Bacilli</taxon>
        <taxon>Bacillales</taxon>
        <taxon>Bacillaceae</taxon>
        <taxon>Bacillus</taxon>
    </lineage>
</organism>
<reference evidence="2" key="1">
    <citation type="submission" date="2022-02" db="EMBL/GenBank/DDBJ databases">
        <title>Crop Bioprotection Bacillus Genome Sequencing.</title>
        <authorList>
            <person name="Dunlap C."/>
        </authorList>
    </citation>
    <scope>NUCLEOTIDE SEQUENCE</scope>
    <source>
        <strain evidence="2">EC49O2N-C10</strain>
    </source>
</reference>
<comment type="caution">
    <text evidence="2">The sequence shown here is derived from an EMBL/GenBank/DDBJ whole genome shotgun (WGS) entry which is preliminary data.</text>
</comment>
<keyword evidence="1" id="KW-0472">Membrane</keyword>